<dbReference type="Pfam" id="PF01757">
    <property type="entry name" value="Acyl_transf_3"/>
    <property type="match status" value="1"/>
</dbReference>
<dbReference type="STRING" id="717606.PaecuDRAFT_3623"/>
<organism evidence="9 10">
    <name type="scientific">Paenibacillus curdlanolyticus YK9</name>
    <dbReference type="NCBI Taxonomy" id="717606"/>
    <lineage>
        <taxon>Bacteria</taxon>
        <taxon>Bacillati</taxon>
        <taxon>Bacillota</taxon>
        <taxon>Bacilli</taxon>
        <taxon>Bacillales</taxon>
        <taxon>Paenibacillaceae</taxon>
        <taxon>Paenibacillus</taxon>
    </lineage>
</organism>
<reference evidence="9 10" key="1">
    <citation type="submission" date="2010-07" db="EMBL/GenBank/DDBJ databases">
        <title>The draft genome of Paenibacillus curdlanolyticus YK9.</title>
        <authorList>
            <consortium name="US DOE Joint Genome Institute (JGI-PGF)"/>
            <person name="Lucas S."/>
            <person name="Copeland A."/>
            <person name="Lapidus A."/>
            <person name="Cheng J.-F."/>
            <person name="Bruce D."/>
            <person name="Goodwin L."/>
            <person name="Pitluck S."/>
            <person name="Land M.L."/>
            <person name="Hauser L."/>
            <person name="Chang Y.-J."/>
            <person name="Jeffries C."/>
            <person name="Anderson I.J."/>
            <person name="Johnson E."/>
            <person name="Loganathan U."/>
            <person name="Mulhopadhyay B."/>
            <person name="Kyrpides N."/>
            <person name="Woyke T.J."/>
        </authorList>
    </citation>
    <scope>NUCLEOTIDE SEQUENCE [LARGE SCALE GENOMIC DNA]</scope>
    <source>
        <strain evidence="9 10">YK9</strain>
    </source>
</reference>
<sequence length="400" mass="45284">MLLKEGKLYLSNRKPVVHEMNILRGIAMLGVLTVHSTSSAVVKLKESSLFGLFNALNTVALFCVPAFVFLTGFVLFYNYSDKKIGFGELGTFFKKRLMYILVPYAFISLLYLGIKQLYVIRAGGTIEPLNVLSKYFDYLITGNAYTHLYYVIITVQLYVVFPLLLFLVNRLRNRGIWLVAVGIALQVGFYYANRYWLHVPSKGSVALSYAGPFMLGMYAAVRYEVLVQWMTRKMPIIRILMWLAWASSAVFLVYVWHELRTGGHKFSSQYYEFGYEAFTLLTIPILLQVCSWIRSMKSRVIETSMTDLGGLSFGIYLIHPVFLLAYRELVPLPGMPYQYVFWVAGIFAVALIGSIVVLLPFYRWAGWSWMLFGVAPSKFRKPATASNQGNAGIGGKAVGS</sequence>
<keyword evidence="9" id="KW-0808">Transferase</keyword>
<evidence type="ECO:0000259" key="8">
    <source>
        <dbReference type="Pfam" id="PF01757"/>
    </source>
</evidence>
<evidence type="ECO:0000256" key="5">
    <source>
        <dbReference type="ARBA" id="ARBA00022989"/>
    </source>
</evidence>
<feature type="transmembrane region" description="Helical" evidence="7">
    <location>
        <begin position="175"/>
        <end position="192"/>
    </location>
</feature>
<keyword evidence="5 7" id="KW-1133">Transmembrane helix</keyword>
<feature type="transmembrane region" description="Helical" evidence="7">
    <location>
        <begin position="21"/>
        <end position="42"/>
    </location>
</feature>
<feature type="transmembrane region" description="Helical" evidence="7">
    <location>
        <begin position="277"/>
        <end position="296"/>
    </location>
</feature>
<evidence type="ECO:0000256" key="3">
    <source>
        <dbReference type="ARBA" id="ARBA00022475"/>
    </source>
</evidence>
<dbReference type="GO" id="GO:0009246">
    <property type="term" value="P:enterobacterial common antigen biosynthetic process"/>
    <property type="evidence" value="ECO:0007669"/>
    <property type="project" value="TreeGrafter"/>
</dbReference>
<feature type="transmembrane region" description="Helical" evidence="7">
    <location>
        <begin position="54"/>
        <end position="77"/>
    </location>
</feature>
<feature type="transmembrane region" description="Helical" evidence="7">
    <location>
        <begin position="235"/>
        <end position="257"/>
    </location>
</feature>
<dbReference type="EMBL" id="AEDD01000010">
    <property type="protein sequence ID" value="EFM09576.1"/>
    <property type="molecule type" value="Genomic_DNA"/>
</dbReference>
<evidence type="ECO:0000313" key="10">
    <source>
        <dbReference type="Proteomes" id="UP000005387"/>
    </source>
</evidence>
<keyword evidence="10" id="KW-1185">Reference proteome</keyword>
<dbReference type="InterPro" id="IPR002656">
    <property type="entry name" value="Acyl_transf_3_dom"/>
</dbReference>
<keyword evidence="6 7" id="KW-0472">Membrane</keyword>
<feature type="transmembrane region" description="Helical" evidence="7">
    <location>
        <begin position="204"/>
        <end position="223"/>
    </location>
</feature>
<dbReference type="PANTHER" id="PTHR40074:SF2">
    <property type="entry name" value="O-ACETYLTRANSFERASE WECH"/>
    <property type="match status" value="1"/>
</dbReference>
<keyword evidence="4 7" id="KW-0812">Transmembrane</keyword>
<dbReference type="PANTHER" id="PTHR40074">
    <property type="entry name" value="O-ACETYLTRANSFERASE WECH"/>
    <property type="match status" value="1"/>
</dbReference>
<evidence type="ECO:0000256" key="7">
    <source>
        <dbReference type="SAM" id="Phobius"/>
    </source>
</evidence>
<feature type="transmembrane region" description="Helical" evidence="7">
    <location>
        <begin position="148"/>
        <end position="168"/>
    </location>
</feature>
<evidence type="ECO:0000256" key="1">
    <source>
        <dbReference type="ARBA" id="ARBA00004651"/>
    </source>
</evidence>
<dbReference type="AlphaFoldDB" id="E0IDC1"/>
<proteinExistence type="inferred from homology"/>
<feature type="transmembrane region" description="Helical" evidence="7">
    <location>
        <begin position="308"/>
        <end position="327"/>
    </location>
</feature>
<comment type="similarity">
    <text evidence="2">Belongs to the acyltransferase 3 family.</text>
</comment>
<name>E0IDC1_9BACL</name>
<accession>E0IDC1</accession>
<dbReference type="Proteomes" id="UP000005387">
    <property type="component" value="Unassembled WGS sequence"/>
</dbReference>
<comment type="subcellular location">
    <subcellularLocation>
        <location evidence="1">Cell membrane</location>
        <topology evidence="1">Multi-pass membrane protein</topology>
    </subcellularLocation>
</comment>
<evidence type="ECO:0000256" key="4">
    <source>
        <dbReference type="ARBA" id="ARBA00022692"/>
    </source>
</evidence>
<dbReference type="eggNOG" id="COG1835">
    <property type="taxonomic scope" value="Bacteria"/>
</dbReference>
<dbReference type="GO" id="GO:0005886">
    <property type="term" value="C:plasma membrane"/>
    <property type="evidence" value="ECO:0007669"/>
    <property type="project" value="UniProtKB-SubCell"/>
</dbReference>
<dbReference type="GO" id="GO:0016413">
    <property type="term" value="F:O-acetyltransferase activity"/>
    <property type="evidence" value="ECO:0007669"/>
    <property type="project" value="TreeGrafter"/>
</dbReference>
<feature type="domain" description="Acyltransferase 3" evidence="8">
    <location>
        <begin position="18"/>
        <end position="357"/>
    </location>
</feature>
<feature type="transmembrane region" description="Helical" evidence="7">
    <location>
        <begin position="339"/>
        <end position="362"/>
    </location>
</feature>
<evidence type="ECO:0000313" key="9">
    <source>
        <dbReference type="EMBL" id="EFM09576.1"/>
    </source>
</evidence>
<dbReference type="RefSeq" id="WP_006039611.1">
    <property type="nucleotide sequence ID" value="NZ_AEDD01000010.1"/>
</dbReference>
<keyword evidence="9" id="KW-0012">Acyltransferase</keyword>
<gene>
    <name evidence="9" type="ORF">PaecuDRAFT_3623</name>
</gene>
<evidence type="ECO:0000256" key="6">
    <source>
        <dbReference type="ARBA" id="ARBA00023136"/>
    </source>
</evidence>
<evidence type="ECO:0000256" key="2">
    <source>
        <dbReference type="ARBA" id="ARBA00007400"/>
    </source>
</evidence>
<feature type="transmembrane region" description="Helical" evidence="7">
    <location>
        <begin position="97"/>
        <end position="114"/>
    </location>
</feature>
<keyword evidence="3" id="KW-1003">Cell membrane</keyword>
<protein>
    <submittedName>
        <fullName evidence="9">Acyltransferase 3</fullName>
    </submittedName>
</protein>